<dbReference type="Proteomes" id="UP000244906">
    <property type="component" value="Unassembled WGS sequence"/>
</dbReference>
<keyword evidence="1" id="KW-1133">Transmembrane helix</keyword>
<dbReference type="Gene3D" id="3.90.550.20">
    <property type="match status" value="1"/>
</dbReference>
<dbReference type="AlphaFoldDB" id="A0A2V1GW56"/>
<evidence type="ECO:0000256" key="1">
    <source>
        <dbReference type="SAM" id="Phobius"/>
    </source>
</evidence>
<sequence>MELRKLKSEVGDVLKGLDLIEKDTFISKIVSLELHGYNGIIFGVLLKKVFLSYIKTGSYRRVYFQNSFSIMRTSVLCRKFFSGVSDEITLNFIKIITESYRRVNLVLNISGDPFLPKDNGGVAVSHRIWLGKLPDEDTFTRVCAAEKRLSQKWLKAGGKLANPRHILWTNNQLLMNGVYDHIAKHASLEIRNIDDLYDIATKEYKEIRVTLIFANSLIQHQEYAHACDILRILILYFFWWIIFRFYFFFTS</sequence>
<dbReference type="EMBL" id="QDDL01000002">
    <property type="protein sequence ID" value="PVZ70568.1"/>
    <property type="molecule type" value="Genomic_DNA"/>
</dbReference>
<name>A0A2V1GW56_9GAMM</name>
<reference evidence="2 3" key="1">
    <citation type="submission" date="2018-04" db="EMBL/GenBank/DDBJ databases">
        <title>Thalassorhabdus spongiae gen. nov., sp. nov., isolated from a marine sponge in South-West Iceland.</title>
        <authorList>
            <person name="Knobloch S."/>
            <person name="Daussin A."/>
            <person name="Johannsson R."/>
            <person name="Marteinsson V.T."/>
        </authorList>
    </citation>
    <scope>NUCLEOTIDE SEQUENCE [LARGE SCALE GENOMIC DNA]</scope>
    <source>
        <strain evidence="2 3">Hp12</strain>
    </source>
</reference>
<evidence type="ECO:0000313" key="3">
    <source>
        <dbReference type="Proteomes" id="UP000244906"/>
    </source>
</evidence>
<keyword evidence="3" id="KW-1185">Reference proteome</keyword>
<comment type="caution">
    <text evidence="2">The sequence shown here is derived from an EMBL/GenBank/DDBJ whole genome shotgun (WGS) entry which is preliminary data.</text>
</comment>
<keyword evidence="1" id="KW-0812">Transmembrane</keyword>
<keyword evidence="1" id="KW-0472">Membrane</keyword>
<organism evidence="2 3">
    <name type="scientific">Pelagibaculum spongiae</name>
    <dbReference type="NCBI Taxonomy" id="2080658"/>
    <lineage>
        <taxon>Bacteria</taxon>
        <taxon>Pseudomonadati</taxon>
        <taxon>Pseudomonadota</taxon>
        <taxon>Gammaproteobacteria</taxon>
        <taxon>Oceanospirillales</taxon>
        <taxon>Pelagibaculum</taxon>
    </lineage>
</organism>
<proteinExistence type="predicted"/>
<evidence type="ECO:0000313" key="2">
    <source>
        <dbReference type="EMBL" id="PVZ70568.1"/>
    </source>
</evidence>
<gene>
    <name evidence="2" type="ORF">DC094_08280</name>
</gene>
<protein>
    <submittedName>
        <fullName evidence="2">Uncharacterized protein</fullName>
    </submittedName>
</protein>
<feature type="transmembrane region" description="Helical" evidence="1">
    <location>
        <begin position="229"/>
        <end position="249"/>
    </location>
</feature>
<accession>A0A2V1GW56</accession>